<dbReference type="RefSeq" id="XP_009060989.1">
    <property type="nucleotide sequence ID" value="XM_009062741.1"/>
</dbReference>
<dbReference type="SUPFAM" id="SSF57196">
    <property type="entry name" value="EGF/Laminin"/>
    <property type="match status" value="1"/>
</dbReference>
<dbReference type="STRING" id="225164.V4A021"/>
<feature type="domain" description="TIR" evidence="9">
    <location>
        <begin position="350"/>
        <end position="494"/>
    </location>
</feature>
<dbReference type="HOGENOM" id="CLU_454367_0_0_1"/>
<keyword evidence="5 7" id="KW-0472">Membrane</keyword>
<feature type="transmembrane region" description="Helical" evidence="7">
    <location>
        <begin position="300"/>
        <end position="327"/>
    </location>
</feature>
<feature type="disulfide bond" evidence="6">
    <location>
        <begin position="77"/>
        <end position="86"/>
    </location>
</feature>
<feature type="disulfide bond" evidence="6">
    <location>
        <begin position="121"/>
        <end position="130"/>
    </location>
</feature>
<organism evidence="10 11">
    <name type="scientific">Lottia gigantea</name>
    <name type="common">Giant owl limpet</name>
    <dbReference type="NCBI Taxonomy" id="225164"/>
    <lineage>
        <taxon>Eukaryota</taxon>
        <taxon>Metazoa</taxon>
        <taxon>Spiralia</taxon>
        <taxon>Lophotrochozoa</taxon>
        <taxon>Mollusca</taxon>
        <taxon>Gastropoda</taxon>
        <taxon>Patellogastropoda</taxon>
        <taxon>Lottioidea</taxon>
        <taxon>Lottiidae</taxon>
        <taxon>Lottia</taxon>
    </lineage>
</organism>
<evidence type="ECO:0000256" key="2">
    <source>
        <dbReference type="ARBA" id="ARBA00022692"/>
    </source>
</evidence>
<dbReference type="OMA" id="NACSANY"/>
<keyword evidence="4 7" id="KW-1133">Transmembrane helix</keyword>
<feature type="domain" description="EGF-like" evidence="8">
    <location>
        <begin position="210"/>
        <end position="249"/>
    </location>
</feature>
<dbReference type="SMART" id="SM00255">
    <property type="entry name" value="TIR"/>
    <property type="match status" value="1"/>
</dbReference>
<dbReference type="PROSITE" id="PS00022">
    <property type="entry name" value="EGF_1"/>
    <property type="match status" value="5"/>
</dbReference>
<dbReference type="SMART" id="SM00181">
    <property type="entry name" value="EGF"/>
    <property type="match status" value="5"/>
</dbReference>
<dbReference type="InterPro" id="IPR000742">
    <property type="entry name" value="EGF"/>
</dbReference>
<dbReference type="PROSITE" id="PS50026">
    <property type="entry name" value="EGF_3"/>
    <property type="match status" value="3"/>
</dbReference>
<feature type="domain" description="EGF-like" evidence="8">
    <location>
        <begin position="48"/>
        <end position="87"/>
    </location>
</feature>
<evidence type="ECO:0000256" key="7">
    <source>
        <dbReference type="SAM" id="Phobius"/>
    </source>
</evidence>
<evidence type="ECO:0000313" key="11">
    <source>
        <dbReference type="Proteomes" id="UP000030746"/>
    </source>
</evidence>
<dbReference type="AlphaFoldDB" id="V4A021"/>
<keyword evidence="11" id="KW-1185">Reference proteome</keyword>
<dbReference type="PRINTS" id="PR01537">
    <property type="entry name" value="INTRLKN1R1F"/>
</dbReference>
<dbReference type="PROSITE" id="PS01186">
    <property type="entry name" value="EGF_2"/>
    <property type="match status" value="3"/>
</dbReference>
<evidence type="ECO:0008006" key="12">
    <source>
        <dbReference type="Google" id="ProtNLM"/>
    </source>
</evidence>
<dbReference type="OrthoDB" id="1421090at2759"/>
<dbReference type="GeneID" id="20240164"/>
<dbReference type="GO" id="GO:0007165">
    <property type="term" value="P:signal transduction"/>
    <property type="evidence" value="ECO:0007669"/>
    <property type="project" value="InterPro"/>
</dbReference>
<feature type="disulfide bond" evidence="6">
    <location>
        <begin position="220"/>
        <end position="237"/>
    </location>
</feature>
<dbReference type="PANTHER" id="PTHR24365">
    <property type="entry name" value="TOLL-LIKE RECEPTOR"/>
    <property type="match status" value="1"/>
</dbReference>
<dbReference type="Gene3D" id="3.40.50.10140">
    <property type="entry name" value="Toll/interleukin-1 receptor homology (TIR) domain"/>
    <property type="match status" value="1"/>
</dbReference>
<evidence type="ECO:0000256" key="6">
    <source>
        <dbReference type="PROSITE-ProRule" id="PRU00076"/>
    </source>
</evidence>
<dbReference type="KEGG" id="lgi:LOTGIDRAFT_165708"/>
<evidence type="ECO:0000259" key="8">
    <source>
        <dbReference type="PROSITE" id="PS50026"/>
    </source>
</evidence>
<accession>V4A021</accession>
<dbReference type="CTD" id="20240164"/>
<evidence type="ECO:0000313" key="10">
    <source>
        <dbReference type="EMBL" id="ESO88270.1"/>
    </source>
</evidence>
<dbReference type="Gene3D" id="2.10.25.10">
    <property type="entry name" value="Laminin"/>
    <property type="match status" value="4"/>
</dbReference>
<dbReference type="SUPFAM" id="SSF52200">
    <property type="entry name" value="Toll/Interleukin receptor TIR domain"/>
    <property type="match status" value="1"/>
</dbReference>
<proteinExistence type="predicted"/>
<dbReference type="GO" id="GO:0005886">
    <property type="term" value="C:plasma membrane"/>
    <property type="evidence" value="ECO:0007669"/>
    <property type="project" value="TreeGrafter"/>
</dbReference>
<feature type="domain" description="EGF-like" evidence="8">
    <location>
        <begin position="92"/>
        <end position="131"/>
    </location>
</feature>
<evidence type="ECO:0000256" key="5">
    <source>
        <dbReference type="ARBA" id="ARBA00023136"/>
    </source>
</evidence>
<protein>
    <recommendedName>
        <fullName evidence="12">TIR domain-containing protein</fullName>
    </recommendedName>
</protein>
<dbReference type="InterPro" id="IPR035897">
    <property type="entry name" value="Toll_tir_struct_dom_sf"/>
</dbReference>
<keyword evidence="6" id="KW-0245">EGF-like domain</keyword>
<keyword evidence="2 7" id="KW-0812">Transmembrane</keyword>
<feature type="disulfide bond" evidence="6">
    <location>
        <begin position="102"/>
        <end position="119"/>
    </location>
</feature>
<dbReference type="Proteomes" id="UP000030746">
    <property type="component" value="Unassembled WGS sequence"/>
</dbReference>
<gene>
    <name evidence="10" type="ORF">LOTGIDRAFT_165708</name>
</gene>
<reference evidence="10 11" key="1">
    <citation type="journal article" date="2013" name="Nature">
        <title>Insights into bilaterian evolution from three spiralian genomes.</title>
        <authorList>
            <person name="Simakov O."/>
            <person name="Marletaz F."/>
            <person name="Cho S.J."/>
            <person name="Edsinger-Gonzales E."/>
            <person name="Havlak P."/>
            <person name="Hellsten U."/>
            <person name="Kuo D.H."/>
            <person name="Larsson T."/>
            <person name="Lv J."/>
            <person name="Arendt D."/>
            <person name="Savage R."/>
            <person name="Osoegawa K."/>
            <person name="de Jong P."/>
            <person name="Grimwood J."/>
            <person name="Chapman J.A."/>
            <person name="Shapiro H."/>
            <person name="Aerts A."/>
            <person name="Otillar R.P."/>
            <person name="Terry A.Y."/>
            <person name="Boore J.L."/>
            <person name="Grigoriev I.V."/>
            <person name="Lindberg D.R."/>
            <person name="Seaver E.C."/>
            <person name="Weisblat D.A."/>
            <person name="Putnam N.H."/>
            <person name="Rokhsar D.S."/>
        </authorList>
    </citation>
    <scope>NUCLEOTIDE SEQUENCE [LARGE SCALE GENOMIC DNA]</scope>
</reference>
<dbReference type="Pfam" id="PF01582">
    <property type="entry name" value="TIR"/>
    <property type="match status" value="1"/>
</dbReference>
<dbReference type="EMBL" id="KB202719">
    <property type="protein sequence ID" value="ESO88270.1"/>
    <property type="molecule type" value="Genomic_DNA"/>
</dbReference>
<sequence>MWRRLDKNICYHVPLANGTIYYGVIEAGFNFDFSGNTPPPSNNNCAQITNYCILPTYCLHNGQCSFNTTLCETNCHCPSPYTGKRCREKLCPDGCGGNTTLCLNGGSCTINKDTCQQQCVCPEGYTGINCESNIQVTNDTETDQECPMNLCDSFAFCYKGICKQNKRTCAPYCICEDGFTGSQCETFIDSSDTTTASTPSIPSTSLAPLALRQCASGFTCKHGICDQEKLKENRFKCNCDKGFIGTTCRKPCRVDCGEYGHCYLDGLKERCACHPDWVGENCTDPKPTPATLIAPANAGWVWWVAGSCIGLLVLLVFLLIVLPVWLWKRREIFIMKIVHYMQPYEDSDGKMFDAFISYKSHPDDEGFVLNHVFQKLEKELGFKLCLHFRDFKVGETIANNILWAVENSRRTVLIISPNYLGSEYAQFEFQTAHLESLSLHSRIVPVIYKDISQHQGSIDATLKHILRTITYLEWPTIEDNKKETKFWKRLALSLPKRKELDAKSIEAKLSPSKDHSDNHINLLSYKTLNSKSTETMWTDVSLDETKDTGNYHKNLVSNSGDVSLNMTE</sequence>
<comment type="subcellular location">
    <subcellularLocation>
        <location evidence="1">Membrane</location>
    </subcellularLocation>
</comment>
<evidence type="ECO:0000256" key="1">
    <source>
        <dbReference type="ARBA" id="ARBA00004370"/>
    </source>
</evidence>
<keyword evidence="6" id="KW-1015">Disulfide bond</keyword>
<dbReference type="GO" id="GO:0038023">
    <property type="term" value="F:signaling receptor activity"/>
    <property type="evidence" value="ECO:0007669"/>
    <property type="project" value="TreeGrafter"/>
</dbReference>
<name>V4A021_LOTGI</name>
<evidence type="ECO:0000259" key="9">
    <source>
        <dbReference type="PROSITE" id="PS50104"/>
    </source>
</evidence>
<keyword evidence="3" id="KW-0732">Signal</keyword>
<feature type="disulfide bond" evidence="6">
    <location>
        <begin position="239"/>
        <end position="248"/>
    </location>
</feature>
<dbReference type="InterPro" id="IPR000157">
    <property type="entry name" value="TIR_dom"/>
</dbReference>
<feature type="disulfide bond" evidence="6">
    <location>
        <begin position="58"/>
        <end position="75"/>
    </location>
</feature>
<dbReference type="PANTHER" id="PTHR24365:SF541">
    <property type="entry name" value="PROTEIN TOLL-RELATED"/>
    <property type="match status" value="1"/>
</dbReference>
<comment type="caution">
    <text evidence="6">Lacks conserved residue(s) required for the propagation of feature annotation.</text>
</comment>
<evidence type="ECO:0000256" key="3">
    <source>
        <dbReference type="ARBA" id="ARBA00022729"/>
    </source>
</evidence>
<evidence type="ECO:0000256" key="4">
    <source>
        <dbReference type="ARBA" id="ARBA00022989"/>
    </source>
</evidence>
<dbReference type="PROSITE" id="PS50104">
    <property type="entry name" value="TIR"/>
    <property type="match status" value="1"/>
</dbReference>